<protein>
    <submittedName>
        <fullName evidence="1">Uncharacterized protein</fullName>
    </submittedName>
</protein>
<dbReference type="AlphaFoldDB" id="K2JSH3"/>
<dbReference type="EMBL" id="AMRL01000002">
    <property type="protein sequence ID" value="EKE78428.1"/>
    <property type="molecule type" value="Genomic_DNA"/>
</dbReference>
<dbReference type="RefSeq" id="WP_008943151.1">
    <property type="nucleotide sequence ID" value="NZ_AMRL01000002.1"/>
</dbReference>
<keyword evidence="2" id="KW-1185">Reference proteome</keyword>
<gene>
    <name evidence="1" type="ORF">P24_02671</name>
</gene>
<sequence>MFTLREELKYELRITVDMPDPEKASRRLKESFYATFRALSISEAEELRRKARSSTEDELAGLARETLREAILGWRDIKDADGKEVPFNDENLTLILDNQFAVTALFDAYVGSLQPESRRNRRLGN</sequence>
<dbReference type="InterPro" id="IPR014859">
    <property type="entry name" value="Phage_TAC_4"/>
</dbReference>
<evidence type="ECO:0000313" key="1">
    <source>
        <dbReference type="EMBL" id="EKE78428.1"/>
    </source>
</evidence>
<accession>K2JSH3</accession>
<evidence type="ECO:0000313" key="2">
    <source>
        <dbReference type="Proteomes" id="UP000006746"/>
    </source>
</evidence>
<dbReference type="Pfam" id="PF08748">
    <property type="entry name" value="Phage_TAC_4"/>
    <property type="match status" value="1"/>
</dbReference>
<reference evidence="1 2" key="1">
    <citation type="journal article" date="2012" name="J. Bacteriol.">
        <title>Genome Sequence of Oceanibaculum indicum Type Strain P24.</title>
        <authorList>
            <person name="Lai Q."/>
            <person name="Shao Z."/>
        </authorList>
    </citation>
    <scope>NUCLEOTIDE SEQUENCE [LARGE SCALE GENOMIC DNA]</scope>
    <source>
        <strain evidence="1 2">P24</strain>
    </source>
</reference>
<organism evidence="1 2">
    <name type="scientific">Oceanibaculum indicum P24</name>
    <dbReference type="NCBI Taxonomy" id="1207063"/>
    <lineage>
        <taxon>Bacteria</taxon>
        <taxon>Pseudomonadati</taxon>
        <taxon>Pseudomonadota</taxon>
        <taxon>Alphaproteobacteria</taxon>
        <taxon>Rhodospirillales</taxon>
        <taxon>Oceanibaculaceae</taxon>
        <taxon>Oceanibaculum</taxon>
    </lineage>
</organism>
<comment type="caution">
    <text evidence="1">The sequence shown here is derived from an EMBL/GenBank/DDBJ whole genome shotgun (WGS) entry which is preliminary data.</text>
</comment>
<proteinExistence type="predicted"/>
<dbReference type="STRING" id="1207063.P24_02671"/>
<dbReference type="Proteomes" id="UP000006746">
    <property type="component" value="Unassembled WGS sequence"/>
</dbReference>
<name>K2JSH3_9PROT</name>